<protein>
    <submittedName>
        <fullName evidence="1">Uncharacterized protein</fullName>
    </submittedName>
</protein>
<dbReference type="EMBL" id="CM046129">
    <property type="protein sequence ID" value="KAI8433820.1"/>
    <property type="molecule type" value="Genomic_DNA"/>
</dbReference>
<gene>
    <name evidence="1" type="ORF">MSG28_015784</name>
</gene>
<keyword evidence="2" id="KW-1185">Reference proteome</keyword>
<reference evidence="1 2" key="1">
    <citation type="journal article" date="2022" name="Genome Biol. Evol.">
        <title>The Spruce Budworm Genome: Reconstructing the Evolutionary History of Antifreeze Proteins.</title>
        <authorList>
            <person name="Beliveau C."/>
            <person name="Gagne P."/>
            <person name="Picq S."/>
            <person name="Vernygora O."/>
            <person name="Keeling C.I."/>
            <person name="Pinkney K."/>
            <person name="Doucet D."/>
            <person name="Wen F."/>
            <person name="Johnston J.S."/>
            <person name="Maaroufi H."/>
            <person name="Boyle B."/>
            <person name="Laroche J."/>
            <person name="Dewar K."/>
            <person name="Juretic N."/>
            <person name="Blackburn G."/>
            <person name="Nisole A."/>
            <person name="Brunet B."/>
            <person name="Brandao M."/>
            <person name="Lumley L."/>
            <person name="Duan J."/>
            <person name="Quan G."/>
            <person name="Lucarotti C.J."/>
            <person name="Roe A.D."/>
            <person name="Sperling F.A.H."/>
            <person name="Levesque R.C."/>
            <person name="Cusson M."/>
        </authorList>
    </citation>
    <scope>NUCLEOTIDE SEQUENCE [LARGE SCALE GENOMIC DNA]</scope>
    <source>
        <strain evidence="1">Glfc:IPQL:Cfum</strain>
    </source>
</reference>
<evidence type="ECO:0000313" key="2">
    <source>
        <dbReference type="Proteomes" id="UP001064048"/>
    </source>
</evidence>
<dbReference type="Proteomes" id="UP001064048">
    <property type="component" value="Chromosome 29"/>
</dbReference>
<comment type="caution">
    <text evidence="1">The sequence shown here is derived from an EMBL/GenBank/DDBJ whole genome shotgun (WGS) entry which is preliminary data.</text>
</comment>
<accession>A0ACC0KC93</accession>
<evidence type="ECO:0000313" key="1">
    <source>
        <dbReference type="EMBL" id="KAI8433820.1"/>
    </source>
</evidence>
<organism evidence="1 2">
    <name type="scientific">Choristoneura fumiferana</name>
    <name type="common">Spruce budworm moth</name>
    <name type="synonym">Archips fumiferana</name>
    <dbReference type="NCBI Taxonomy" id="7141"/>
    <lineage>
        <taxon>Eukaryota</taxon>
        <taxon>Metazoa</taxon>
        <taxon>Ecdysozoa</taxon>
        <taxon>Arthropoda</taxon>
        <taxon>Hexapoda</taxon>
        <taxon>Insecta</taxon>
        <taxon>Pterygota</taxon>
        <taxon>Neoptera</taxon>
        <taxon>Endopterygota</taxon>
        <taxon>Lepidoptera</taxon>
        <taxon>Glossata</taxon>
        <taxon>Ditrysia</taxon>
        <taxon>Tortricoidea</taxon>
        <taxon>Tortricidae</taxon>
        <taxon>Tortricinae</taxon>
        <taxon>Choristoneura</taxon>
    </lineage>
</organism>
<name>A0ACC0KC93_CHOFU</name>
<sequence length="252" mass="27157">MDFTGKVVVLTGASSGIGAVTAKLFAAHGATLTLIGRNETRLQDVAKACEKAQGKKPLWLLLDLTANHSCEIIATKTVETFGRIDVLVNCAGKIGITSLFDATMEGFDELFAINLRVPYELTQKCLPHLVKTKGNVVNVYAAPMRVRPGFLALGMISDALERFTKSSAVELAPEGVKMNAVRPGHTRTRFLENINVDDEDFDDTLEVLAQMVPNRKIIEPEEVARMILLAASEMFPNLNAASLVVDGGGSVA</sequence>
<proteinExistence type="predicted"/>